<sequence>MIVNIKLLISIFFLASGSLTRASSTELAVHLGQTSHALLWSSEAYIKNGEQGRTIYEVLSSPSDVSKLFGGMVKPDSTNDHLNHESLKALQPRVVVAVIGTNLLTADLQDASGALKDILSASTSWISLPYVAHEGVSSPSAVSKNSLAVGLTEFMGQLRDEIAVNVGEVYTSGQCGEDSTESPESSKVVVSSAQKRILQVAGTPGNGTDFILVCLASNGLTKLEEFAAVASLDETLRAAHLPYAVLYTAEPKPPTPQEAAARRLLQLGDVGALFGYAAPPPASGSTYDELFYSQANLLKAFIVVVFSLIACLAGFCCLLSLDTPTKFESTKSENPQ</sequence>
<comment type="caution">
    <text evidence="3">The sequence shown here is derived from an EMBL/GenBank/DDBJ whole genome shotgun (WGS) entry which is preliminary data.</text>
</comment>
<dbReference type="EMBL" id="LGRX02010243">
    <property type="protein sequence ID" value="KAK3270710.1"/>
    <property type="molecule type" value="Genomic_DNA"/>
</dbReference>
<reference evidence="3 4" key="1">
    <citation type="journal article" date="2015" name="Genome Biol. Evol.">
        <title>Comparative Genomics of a Bacterivorous Green Alga Reveals Evolutionary Causalities and Consequences of Phago-Mixotrophic Mode of Nutrition.</title>
        <authorList>
            <person name="Burns J.A."/>
            <person name="Paasch A."/>
            <person name="Narechania A."/>
            <person name="Kim E."/>
        </authorList>
    </citation>
    <scope>NUCLEOTIDE SEQUENCE [LARGE SCALE GENOMIC DNA]</scope>
    <source>
        <strain evidence="3 4">PLY_AMNH</strain>
    </source>
</reference>
<keyword evidence="1" id="KW-0812">Transmembrane</keyword>
<feature type="chain" id="PRO_5042290923" description="Protein BIG1" evidence="2">
    <location>
        <begin position="23"/>
        <end position="336"/>
    </location>
</feature>
<evidence type="ECO:0000256" key="2">
    <source>
        <dbReference type="SAM" id="SignalP"/>
    </source>
</evidence>
<gene>
    <name evidence="3" type="ORF">CYMTET_20907</name>
</gene>
<organism evidence="3 4">
    <name type="scientific">Cymbomonas tetramitiformis</name>
    <dbReference type="NCBI Taxonomy" id="36881"/>
    <lineage>
        <taxon>Eukaryota</taxon>
        <taxon>Viridiplantae</taxon>
        <taxon>Chlorophyta</taxon>
        <taxon>Pyramimonadophyceae</taxon>
        <taxon>Pyramimonadales</taxon>
        <taxon>Pyramimonadaceae</taxon>
        <taxon>Cymbomonas</taxon>
    </lineage>
</organism>
<evidence type="ECO:0000313" key="4">
    <source>
        <dbReference type="Proteomes" id="UP001190700"/>
    </source>
</evidence>
<evidence type="ECO:0000313" key="3">
    <source>
        <dbReference type="EMBL" id="KAK3270710.1"/>
    </source>
</evidence>
<keyword evidence="2" id="KW-0732">Signal</keyword>
<dbReference type="Proteomes" id="UP001190700">
    <property type="component" value="Unassembled WGS sequence"/>
</dbReference>
<proteinExistence type="predicted"/>
<dbReference type="AlphaFoldDB" id="A0AAE0L3S8"/>
<keyword evidence="4" id="KW-1185">Reference proteome</keyword>
<keyword evidence="1" id="KW-0472">Membrane</keyword>
<evidence type="ECO:0008006" key="5">
    <source>
        <dbReference type="Google" id="ProtNLM"/>
    </source>
</evidence>
<dbReference type="PANTHER" id="PTHR35285:SF1">
    <property type="entry name" value="2-C-METHYL-D-ERYTHRITOL 4-PHOSPHATE CYTIDYLYLTRANSFERASE"/>
    <property type="match status" value="1"/>
</dbReference>
<feature type="transmembrane region" description="Helical" evidence="1">
    <location>
        <begin position="300"/>
        <end position="321"/>
    </location>
</feature>
<accession>A0AAE0L3S8</accession>
<dbReference type="PANTHER" id="PTHR35285">
    <property type="entry name" value="2-C-METHYL-D-ERYTHRITOL 4-PHOSPHATE CYTIDYLYLTRANSFERASE"/>
    <property type="match status" value="1"/>
</dbReference>
<protein>
    <recommendedName>
        <fullName evidence="5">Protein BIG1</fullName>
    </recommendedName>
</protein>
<name>A0AAE0L3S8_9CHLO</name>
<keyword evidence="1" id="KW-1133">Transmembrane helix</keyword>
<evidence type="ECO:0000256" key="1">
    <source>
        <dbReference type="SAM" id="Phobius"/>
    </source>
</evidence>
<feature type="signal peptide" evidence="2">
    <location>
        <begin position="1"/>
        <end position="22"/>
    </location>
</feature>